<dbReference type="PRINTS" id="PR00480">
    <property type="entry name" value="ASTACIN"/>
</dbReference>
<dbReference type="PANTHER" id="PTHR10127:SF780">
    <property type="entry name" value="METALLOENDOPEPTIDASE"/>
    <property type="match status" value="1"/>
</dbReference>
<keyword evidence="2 12" id="KW-0964">Secreted</keyword>
<dbReference type="Proteomes" id="UP000887566">
    <property type="component" value="Unplaced"/>
</dbReference>
<feature type="binding site" evidence="14">
    <location>
        <position position="253"/>
    </location>
    <ligand>
        <name>Zn(2+)</name>
        <dbReference type="ChEBI" id="CHEBI:29105"/>
        <note>catalytic</note>
    </ligand>
</feature>
<dbReference type="GO" id="GO:0004222">
    <property type="term" value="F:metalloendopeptidase activity"/>
    <property type="evidence" value="ECO:0007669"/>
    <property type="project" value="UniProtKB-UniRule"/>
</dbReference>
<evidence type="ECO:0000256" key="1">
    <source>
        <dbReference type="ARBA" id="ARBA00004613"/>
    </source>
</evidence>
<dbReference type="GO" id="GO:0006508">
    <property type="term" value="P:proteolysis"/>
    <property type="evidence" value="ECO:0007669"/>
    <property type="project" value="UniProtKB-KW"/>
</dbReference>
<dbReference type="CDD" id="cd04280">
    <property type="entry name" value="ZnMc_astacin_like"/>
    <property type="match status" value="1"/>
</dbReference>
<feature type="active site" evidence="14">
    <location>
        <position position="254"/>
    </location>
</feature>
<dbReference type="WBParaSite" id="PSAMB.scaffold9396size5029.g32402.t1">
    <property type="protein sequence ID" value="PSAMB.scaffold9396size5029.g32402.t1"/>
    <property type="gene ID" value="PSAMB.scaffold9396size5029.g32402"/>
</dbReference>
<evidence type="ECO:0000256" key="14">
    <source>
        <dbReference type="PROSITE-ProRule" id="PRU01211"/>
    </source>
</evidence>
<evidence type="ECO:0000256" key="10">
    <source>
        <dbReference type="ARBA" id="ARBA00023157"/>
    </source>
</evidence>
<evidence type="ECO:0000259" key="18">
    <source>
        <dbReference type="PROSITE" id="PS51864"/>
    </source>
</evidence>
<dbReference type="InterPro" id="IPR035914">
    <property type="entry name" value="Sperma_CUB_dom_sf"/>
</dbReference>
<dbReference type="SMART" id="SM00235">
    <property type="entry name" value="ZnMc"/>
    <property type="match status" value="1"/>
</dbReference>
<dbReference type="InterPro" id="IPR017050">
    <property type="entry name" value="Metallopeptidase_nem"/>
</dbReference>
<dbReference type="PROSITE" id="PS51864">
    <property type="entry name" value="ASTACIN"/>
    <property type="match status" value="1"/>
</dbReference>
<dbReference type="InterPro" id="IPR034035">
    <property type="entry name" value="Astacin-like_dom"/>
</dbReference>
<keyword evidence="11" id="KW-0325">Glycoprotein</keyword>
<keyword evidence="9 14" id="KW-0482">Metalloprotease</keyword>
<keyword evidence="3" id="KW-0245">EGF-like domain</keyword>
<dbReference type="SUPFAM" id="SSF49854">
    <property type="entry name" value="Spermadhesin, CUB domain"/>
    <property type="match status" value="1"/>
</dbReference>
<dbReference type="PROSITE" id="PS00022">
    <property type="entry name" value="EGF_1"/>
    <property type="match status" value="1"/>
</dbReference>
<organism evidence="19 20">
    <name type="scientific">Plectus sambesii</name>
    <dbReference type="NCBI Taxonomy" id="2011161"/>
    <lineage>
        <taxon>Eukaryota</taxon>
        <taxon>Metazoa</taxon>
        <taxon>Ecdysozoa</taxon>
        <taxon>Nematoda</taxon>
        <taxon>Chromadorea</taxon>
        <taxon>Plectida</taxon>
        <taxon>Plectina</taxon>
        <taxon>Plectoidea</taxon>
        <taxon>Plectidae</taxon>
        <taxon>Plectus</taxon>
    </lineage>
</organism>
<evidence type="ECO:0000256" key="7">
    <source>
        <dbReference type="ARBA" id="ARBA00022801"/>
    </source>
</evidence>
<dbReference type="SUPFAM" id="SSF55486">
    <property type="entry name" value="Metalloproteases ('zincins'), catalytic domain"/>
    <property type="match status" value="1"/>
</dbReference>
<evidence type="ECO:0000256" key="5">
    <source>
        <dbReference type="ARBA" id="ARBA00022723"/>
    </source>
</evidence>
<feature type="chain" id="PRO_5038155012" description="Zinc metalloproteinase" evidence="12 15">
    <location>
        <begin position="21"/>
        <end position="516"/>
    </location>
</feature>
<keyword evidence="10" id="KW-1015">Disulfide bond</keyword>
<evidence type="ECO:0000256" key="4">
    <source>
        <dbReference type="ARBA" id="ARBA00022670"/>
    </source>
</evidence>
<comment type="caution">
    <text evidence="13">Lacks conserved residue(s) required for the propagation of feature annotation.</text>
</comment>
<dbReference type="InterPro" id="IPR001506">
    <property type="entry name" value="Peptidase_M12A"/>
</dbReference>
<feature type="region of interest" description="Disordered" evidence="16">
    <location>
        <begin position="124"/>
        <end position="162"/>
    </location>
</feature>
<name>A0A914XSP0_9BILA</name>
<accession>A0A914XSP0</accession>
<evidence type="ECO:0000256" key="8">
    <source>
        <dbReference type="ARBA" id="ARBA00022833"/>
    </source>
</evidence>
<dbReference type="InterPro" id="IPR000742">
    <property type="entry name" value="EGF"/>
</dbReference>
<evidence type="ECO:0000256" key="13">
    <source>
        <dbReference type="PROSITE-ProRule" id="PRU00059"/>
    </source>
</evidence>
<dbReference type="PANTHER" id="PTHR10127">
    <property type="entry name" value="DISCOIDIN, CUB, EGF, LAMININ , AND ZINC METALLOPROTEASE DOMAIN CONTAINING"/>
    <property type="match status" value="1"/>
</dbReference>
<evidence type="ECO:0000259" key="17">
    <source>
        <dbReference type="PROSITE" id="PS01180"/>
    </source>
</evidence>
<evidence type="ECO:0000256" key="6">
    <source>
        <dbReference type="ARBA" id="ARBA00022729"/>
    </source>
</evidence>
<keyword evidence="4 14" id="KW-0645">Protease</keyword>
<dbReference type="PIRSF" id="PIRSF036365">
    <property type="entry name" value="Astacin_nematoda"/>
    <property type="match status" value="1"/>
</dbReference>
<feature type="binding site" evidence="14">
    <location>
        <position position="263"/>
    </location>
    <ligand>
        <name>Zn(2+)</name>
        <dbReference type="ChEBI" id="CHEBI:29105"/>
        <note>catalytic</note>
    </ligand>
</feature>
<dbReference type="FunFam" id="3.40.390.10:FF:000028">
    <property type="entry name" value="Zinc metalloproteinase"/>
    <property type="match status" value="1"/>
</dbReference>
<dbReference type="GO" id="GO:0008270">
    <property type="term" value="F:zinc ion binding"/>
    <property type="evidence" value="ECO:0007669"/>
    <property type="project" value="UniProtKB-UniRule"/>
</dbReference>
<feature type="signal peptide" evidence="12 15">
    <location>
        <begin position="1"/>
        <end position="20"/>
    </location>
</feature>
<feature type="binding site" evidence="14">
    <location>
        <position position="257"/>
    </location>
    <ligand>
        <name>Zn(2+)</name>
        <dbReference type="ChEBI" id="CHEBI:29105"/>
        <note>catalytic</note>
    </ligand>
</feature>
<dbReference type="GO" id="GO:0018996">
    <property type="term" value="P:molting cycle, collagen and cuticulin-based cuticle"/>
    <property type="evidence" value="ECO:0007669"/>
    <property type="project" value="InterPro"/>
</dbReference>
<dbReference type="InterPro" id="IPR000859">
    <property type="entry name" value="CUB_dom"/>
</dbReference>
<evidence type="ECO:0000256" key="15">
    <source>
        <dbReference type="RuleBase" id="RU361183"/>
    </source>
</evidence>
<protein>
    <recommendedName>
        <fullName evidence="12">Zinc metalloproteinase</fullName>
    </recommendedName>
</protein>
<dbReference type="AlphaFoldDB" id="A0A914XSP0"/>
<dbReference type="Pfam" id="PF01400">
    <property type="entry name" value="Astacin"/>
    <property type="match status" value="1"/>
</dbReference>
<keyword evidence="7 14" id="KW-0378">Hydrolase</keyword>
<evidence type="ECO:0000313" key="20">
    <source>
        <dbReference type="WBParaSite" id="PSAMB.scaffold9396size5029.g32402.t1"/>
    </source>
</evidence>
<comment type="subcellular location">
    <subcellularLocation>
        <location evidence="1 12">Secreted</location>
    </subcellularLocation>
</comment>
<evidence type="ECO:0000256" key="12">
    <source>
        <dbReference type="PIRNR" id="PIRNR036365"/>
    </source>
</evidence>
<dbReference type="PROSITE" id="PS01180">
    <property type="entry name" value="CUB"/>
    <property type="match status" value="1"/>
</dbReference>
<comment type="cofactor">
    <cofactor evidence="14 15">
        <name>Zn(2+)</name>
        <dbReference type="ChEBI" id="CHEBI:29105"/>
    </cofactor>
    <text evidence="14 15">Binds 1 zinc ion per subunit.</text>
</comment>
<evidence type="ECO:0000256" key="3">
    <source>
        <dbReference type="ARBA" id="ARBA00022536"/>
    </source>
</evidence>
<reference evidence="20" key="1">
    <citation type="submission" date="2022-11" db="UniProtKB">
        <authorList>
            <consortium name="WormBaseParasite"/>
        </authorList>
    </citation>
    <scope>IDENTIFICATION</scope>
</reference>
<evidence type="ECO:0000256" key="16">
    <source>
        <dbReference type="SAM" id="MobiDB-lite"/>
    </source>
</evidence>
<keyword evidence="8 14" id="KW-0862">Zinc</keyword>
<feature type="compositionally biased region" description="Basic residues" evidence="16">
    <location>
        <begin position="150"/>
        <end position="162"/>
    </location>
</feature>
<evidence type="ECO:0000313" key="19">
    <source>
        <dbReference type="Proteomes" id="UP000887566"/>
    </source>
</evidence>
<keyword evidence="6 12" id="KW-0732">Signal</keyword>
<dbReference type="Gene3D" id="3.40.390.10">
    <property type="entry name" value="Collagenase (Catalytic Domain)"/>
    <property type="match status" value="1"/>
</dbReference>
<evidence type="ECO:0000256" key="2">
    <source>
        <dbReference type="ARBA" id="ARBA00022525"/>
    </source>
</evidence>
<dbReference type="PROSITE" id="PS01186">
    <property type="entry name" value="EGF_2"/>
    <property type="match status" value="1"/>
</dbReference>
<dbReference type="InterPro" id="IPR024079">
    <property type="entry name" value="MetalloPept_cat_dom_sf"/>
</dbReference>
<dbReference type="InterPro" id="IPR006026">
    <property type="entry name" value="Peptidase_Metallo"/>
</dbReference>
<feature type="domain" description="Peptidase M12A" evidence="18">
    <location>
        <begin position="156"/>
        <end position="362"/>
    </location>
</feature>
<keyword evidence="19" id="KW-1185">Reference proteome</keyword>
<proteinExistence type="predicted"/>
<keyword evidence="5 14" id="KW-0479">Metal-binding</keyword>
<sequence>MRFIFMTFYVVLLSTVIVRAFSMFHYSRENNVVDYDSSTEDESFGKMETHPRLKLMREKLKKLKLNNADKARRAPQVAAGPLSYRNIERSVFAPVEEINEPFADYLYQSDILLTEEQVDNLLSANKDESNENDEDSNSVSTETTSDETMHHKRIKRKVKSNRRYKWSTKKPISYYISADLTPAKKQVIVSAVNFWQHHTCLTFREVETLEDSIDLIHFINGEGCFSGIGRVGGSQNVSVADGCEHLGFGIVSHEIGHALGFWHEQARSDRDSFVEVRLVNIKPDKEGDFAKQAANSIKTYDIPYEYGSIMHYGANSFAISQAFEALIAKNERFQQTMGQRTAPSFFDVYQVNRHYECLDKCSAAITSCQNGGYPNPKTCNKCICPTGFGGDLCSDPQTTQSENCGQRITATEDWQLLEASVGENLPWKPTENNPAVWKPVVCSWHITAPVSKTVEVLVSENSAQCNFGCTLNALQIKTNINYKMTGMRVCCRNDNRNYIYQSEGNLMPIIAEAYYH</sequence>
<evidence type="ECO:0000256" key="11">
    <source>
        <dbReference type="ARBA" id="ARBA00023180"/>
    </source>
</evidence>
<evidence type="ECO:0000256" key="9">
    <source>
        <dbReference type="ARBA" id="ARBA00023049"/>
    </source>
</evidence>
<feature type="domain" description="CUB" evidence="17">
    <location>
        <begin position="404"/>
        <end position="516"/>
    </location>
</feature>
<dbReference type="GO" id="GO:0005576">
    <property type="term" value="C:extracellular region"/>
    <property type="evidence" value="ECO:0007669"/>
    <property type="project" value="UniProtKB-SubCell"/>
</dbReference>